<comment type="caution">
    <text evidence="2">The sequence shown here is derived from an EMBL/GenBank/DDBJ whole genome shotgun (WGS) entry which is preliminary data.</text>
</comment>
<evidence type="ECO:0000313" key="2">
    <source>
        <dbReference type="EMBL" id="KAG2393530.1"/>
    </source>
</evidence>
<organism evidence="2 3">
    <name type="scientific">Naegleria lovaniensis</name>
    <name type="common">Amoeba</name>
    <dbReference type="NCBI Taxonomy" id="51637"/>
    <lineage>
        <taxon>Eukaryota</taxon>
        <taxon>Discoba</taxon>
        <taxon>Heterolobosea</taxon>
        <taxon>Tetramitia</taxon>
        <taxon>Eutetramitia</taxon>
        <taxon>Vahlkampfiidae</taxon>
        <taxon>Naegleria</taxon>
    </lineage>
</organism>
<name>A0AA88GYZ4_NAELO</name>
<sequence>MASTSEQVELDIDPSLQSIKNFHLLARKAESKEVIQCMIRENDMATSSSLESLEEERKRSEKLLEELKNIRIEELNEEKLNQLLDELLKRKEESFVDEEASLQQNYLMREASLKPPEPGTIEVKTMIEFPPKEVDLSMLKVGEMLANEKREEIQQQQTLKIVRALPTGNQPSELHSVPFLSITFNQDMIEEFDAETKSFEEIDFIEIRPVTENLRKGKWKWIGTKSLLFQPYFRFDRSTEFTYTVLKSKTKSAFGLGLEDDYRVTFKTQTMRVEEFVPPHHFTSFPISHLPFCYMKFDQSVDRNEVTKGVKITCGSKPINFEVLQDTSIIAQTLKDTEFEKKFPSVYHTYNDLLTKNKTPTSRFVWLHLLVDNNTIHAGKGYPKLEVGQNLYVAVPEGMKSLEGPLLSTHSFNSTIHGFGSMRITNHEPKKYSYYNSITPGCSFTFETSNPIDLDQVHEKEKFVTVHPAIENCSISVGIHRITISGNTLARENYSVTIHKGLPDIYGQVLEKDYVATFEVSGESKRFNNSLPNITILPPSLFDNYDPFIYFDCVNISETLTVINQVDPEFMAREVCYPKYYKSFFSSYPSYEYFKWVTKKQRTFGTIVYNEKVKPNDYVKDRSVSSTISLAPYLQNSTQKLATCSSK</sequence>
<accession>A0AA88GYZ4</accession>
<dbReference type="GeneID" id="68099515"/>
<keyword evidence="1" id="KW-0175">Coiled coil</keyword>
<dbReference type="RefSeq" id="XP_044555424.1">
    <property type="nucleotide sequence ID" value="XM_044696991.1"/>
</dbReference>
<proteinExistence type="predicted"/>
<gene>
    <name evidence="2" type="ORF">C9374_007061</name>
</gene>
<dbReference type="Proteomes" id="UP000816034">
    <property type="component" value="Unassembled WGS sequence"/>
</dbReference>
<evidence type="ECO:0000256" key="1">
    <source>
        <dbReference type="SAM" id="Coils"/>
    </source>
</evidence>
<protein>
    <submittedName>
        <fullName evidence="2">Uncharacterized protein</fullName>
    </submittedName>
</protein>
<reference evidence="2 3" key="1">
    <citation type="journal article" date="2018" name="BMC Genomics">
        <title>The genome of Naegleria lovaniensis, the basis for a comparative approach to unravel pathogenicity factors of the human pathogenic amoeba N. fowleri.</title>
        <authorList>
            <person name="Liechti N."/>
            <person name="Schurch N."/>
            <person name="Bruggmann R."/>
            <person name="Wittwer M."/>
        </authorList>
    </citation>
    <scope>NUCLEOTIDE SEQUENCE [LARGE SCALE GENOMIC DNA]</scope>
    <source>
        <strain evidence="2 3">ATCC 30569</strain>
    </source>
</reference>
<feature type="coiled-coil region" evidence="1">
    <location>
        <begin position="50"/>
        <end position="90"/>
    </location>
</feature>
<evidence type="ECO:0000313" key="3">
    <source>
        <dbReference type="Proteomes" id="UP000816034"/>
    </source>
</evidence>
<keyword evidence="3" id="KW-1185">Reference proteome</keyword>
<dbReference type="AlphaFoldDB" id="A0AA88GYZ4"/>
<dbReference type="EMBL" id="PYSW02000002">
    <property type="protein sequence ID" value="KAG2393530.1"/>
    <property type="molecule type" value="Genomic_DNA"/>
</dbReference>
<dbReference type="Gene3D" id="2.60.40.3710">
    <property type="match status" value="1"/>
</dbReference>